<feature type="region of interest" description="Disordered" evidence="3">
    <location>
        <begin position="194"/>
        <end position="348"/>
    </location>
</feature>
<dbReference type="SMART" id="SM00389">
    <property type="entry name" value="HOX"/>
    <property type="match status" value="1"/>
</dbReference>
<sequence length="919" mass="96247">MTSPNSAFPHGSGGRTDKDSFVNLFINSTADFAPSETASSQSQSTANGMAASNNSLTAASSSVSYSVVSVADSPSSQSHSDANVADAAFGQPQLRMPSRPALLVKPLGTDMQTMPLAALASPKKEEVDLFSSSTATQQQSQVSQVLLEECQRQESNSSLLDILNSPAPTSNQPGGSDAADSIHTWAAVQHDLGKNVASSPSGTSSLPGTAERTHRDRPPSRPPSPSKQAAIPSWATAPFRPPSSDPSSLIPPDRIGTLSPPRSSAQPNQSSMTVPLLVGSTPRPQSEYQLSTSPPPMTPLGDAQGNSHSDNSDNDEDDEDEEDRNTDANTSTEPTEKPNPRKKKKNIYPPEARKMLHEYFQNVSRNPNKQQRMEMVALVGSNEKTIRIWFQNQRQKLAKLERRRIARINGLQPTLADLTAPGMPILPAPPKNTSMDSLQSGNFLQTATPASFHGSTYQMPAHPPPTPGLPMPMPPPPTPGFPMNGNTLSSQMQMQQIHQQHVQQHFQQQQQQQQQQHPGGQTATYVTRAGIISPVTPTFLQNQAAAAAVAAAHAQQQSQGNSPHFIHLHHSNFNTGGTHQPFLTHPPPSSTSPTRFGGFAPGPAGVSPPLASPAMHLAAGPGGGAHLSQVQATLATNTAAAYPSPDFVPSTTMPPPTPPAHMHLHHHHAQHHVPTHFSPASVLGRISEATSVTPAFDTLHLATASPSPQVLQQQGGAGGHVQQQLMQHQGHVSALGFAPVGEQGPPTYVHQQAPWAMATTTPSPPAVLHHHAVGASNMPGPGPAAAGTGGAGDYFTPPPPPPPQFASGPAIQQALFPSEPGNVDASSYMGTATGDWASLVQGDTVSMASSISMMSSAPALPVSGVGTLAGGGSKLAAHVMTFATGDAGDGVGHQQQQQGQLQGQPLQQPGGYVGRGHMQ</sequence>
<gene>
    <name evidence="5" type="ORF">BCR44DRAFT_52075</name>
</gene>
<feature type="region of interest" description="Disordered" evidence="3">
    <location>
        <begin position="887"/>
        <end position="919"/>
    </location>
</feature>
<dbReference type="Pfam" id="PF00046">
    <property type="entry name" value="Homeodomain"/>
    <property type="match status" value="1"/>
</dbReference>
<dbReference type="STRING" id="765915.A0A1Y2I3L8"/>
<feature type="DNA-binding region" description="Homeobox" evidence="1">
    <location>
        <begin position="341"/>
        <end position="401"/>
    </location>
</feature>
<dbReference type="CDD" id="cd00086">
    <property type="entry name" value="homeodomain"/>
    <property type="match status" value="1"/>
</dbReference>
<evidence type="ECO:0000256" key="2">
    <source>
        <dbReference type="RuleBase" id="RU000682"/>
    </source>
</evidence>
<dbReference type="EMBL" id="MCFL01000001">
    <property type="protein sequence ID" value="ORZ41456.1"/>
    <property type="molecule type" value="Genomic_DNA"/>
</dbReference>
<evidence type="ECO:0000313" key="5">
    <source>
        <dbReference type="EMBL" id="ORZ41456.1"/>
    </source>
</evidence>
<organism evidence="5 6">
    <name type="scientific">Catenaria anguillulae PL171</name>
    <dbReference type="NCBI Taxonomy" id="765915"/>
    <lineage>
        <taxon>Eukaryota</taxon>
        <taxon>Fungi</taxon>
        <taxon>Fungi incertae sedis</taxon>
        <taxon>Blastocladiomycota</taxon>
        <taxon>Blastocladiomycetes</taxon>
        <taxon>Blastocladiales</taxon>
        <taxon>Catenariaceae</taxon>
        <taxon>Catenaria</taxon>
    </lineage>
</organism>
<evidence type="ECO:0000256" key="3">
    <source>
        <dbReference type="SAM" id="MobiDB-lite"/>
    </source>
</evidence>
<proteinExistence type="predicted"/>
<keyword evidence="6" id="KW-1185">Reference proteome</keyword>
<accession>A0A1Y2I3L8</accession>
<feature type="compositionally biased region" description="Low complexity" evidence="3">
    <location>
        <begin position="894"/>
        <end position="910"/>
    </location>
</feature>
<feature type="region of interest" description="Disordered" evidence="3">
    <location>
        <begin position="456"/>
        <end position="522"/>
    </location>
</feature>
<dbReference type="SUPFAM" id="SSF46689">
    <property type="entry name" value="Homeodomain-like"/>
    <property type="match status" value="1"/>
</dbReference>
<dbReference type="Gene3D" id="1.10.10.60">
    <property type="entry name" value="Homeodomain-like"/>
    <property type="match status" value="1"/>
</dbReference>
<feature type="compositionally biased region" description="Polar residues" evidence="3">
    <location>
        <begin position="282"/>
        <end position="292"/>
    </location>
</feature>
<dbReference type="InterPro" id="IPR001356">
    <property type="entry name" value="HD"/>
</dbReference>
<feature type="compositionally biased region" description="Polar residues" evidence="3">
    <location>
        <begin position="260"/>
        <end position="273"/>
    </location>
</feature>
<dbReference type="PROSITE" id="PS50071">
    <property type="entry name" value="HOMEOBOX_2"/>
    <property type="match status" value="1"/>
</dbReference>
<feature type="compositionally biased region" description="Pro residues" evidence="3">
    <location>
        <begin position="461"/>
        <end position="480"/>
    </location>
</feature>
<dbReference type="GO" id="GO:0005634">
    <property type="term" value="C:nucleus"/>
    <property type="evidence" value="ECO:0007669"/>
    <property type="project" value="UniProtKB-SubCell"/>
</dbReference>
<comment type="subcellular location">
    <subcellularLocation>
        <location evidence="1 2">Nucleus</location>
    </subcellularLocation>
</comment>
<evidence type="ECO:0000256" key="1">
    <source>
        <dbReference type="PROSITE-ProRule" id="PRU00108"/>
    </source>
</evidence>
<feature type="compositionally biased region" description="Low complexity" evidence="3">
    <location>
        <begin position="481"/>
        <end position="517"/>
    </location>
</feature>
<evidence type="ECO:0000259" key="4">
    <source>
        <dbReference type="PROSITE" id="PS50071"/>
    </source>
</evidence>
<evidence type="ECO:0000313" key="6">
    <source>
        <dbReference type="Proteomes" id="UP000193411"/>
    </source>
</evidence>
<dbReference type="OrthoDB" id="6159439at2759"/>
<reference evidence="5 6" key="1">
    <citation type="submission" date="2016-07" db="EMBL/GenBank/DDBJ databases">
        <title>Pervasive Adenine N6-methylation of Active Genes in Fungi.</title>
        <authorList>
            <consortium name="DOE Joint Genome Institute"/>
            <person name="Mondo S.J."/>
            <person name="Dannebaum R.O."/>
            <person name="Kuo R.C."/>
            <person name="Labutti K."/>
            <person name="Haridas S."/>
            <person name="Kuo A."/>
            <person name="Salamov A."/>
            <person name="Ahrendt S.R."/>
            <person name="Lipzen A."/>
            <person name="Sullivan W."/>
            <person name="Andreopoulos W.B."/>
            <person name="Clum A."/>
            <person name="Lindquist E."/>
            <person name="Daum C."/>
            <person name="Ramamoorthy G.K."/>
            <person name="Gryganskyi A."/>
            <person name="Culley D."/>
            <person name="Magnuson J.K."/>
            <person name="James T.Y."/>
            <person name="O'Malley M.A."/>
            <person name="Stajich J.E."/>
            <person name="Spatafora J.W."/>
            <person name="Visel A."/>
            <person name="Grigoriev I.V."/>
        </authorList>
    </citation>
    <scope>NUCLEOTIDE SEQUENCE [LARGE SCALE GENOMIC DNA]</scope>
    <source>
        <strain evidence="5 6">PL171</strain>
    </source>
</reference>
<dbReference type="AlphaFoldDB" id="A0A1Y2I3L8"/>
<feature type="compositionally biased region" description="Acidic residues" evidence="3">
    <location>
        <begin position="312"/>
        <end position="324"/>
    </location>
</feature>
<feature type="domain" description="Homeobox" evidence="4">
    <location>
        <begin position="339"/>
        <end position="400"/>
    </location>
</feature>
<dbReference type="Proteomes" id="UP000193411">
    <property type="component" value="Unassembled WGS sequence"/>
</dbReference>
<keyword evidence="1 2" id="KW-0371">Homeobox</keyword>
<comment type="caution">
    <text evidence="5">The sequence shown here is derived from an EMBL/GenBank/DDBJ whole genome shotgun (WGS) entry which is preliminary data.</text>
</comment>
<dbReference type="InterPro" id="IPR009057">
    <property type="entry name" value="Homeodomain-like_sf"/>
</dbReference>
<keyword evidence="1 2" id="KW-0238">DNA-binding</keyword>
<keyword evidence="1 2" id="KW-0539">Nucleus</keyword>
<feature type="compositionally biased region" description="Low complexity" evidence="3">
    <location>
        <begin position="245"/>
        <end position="255"/>
    </location>
</feature>
<dbReference type="GO" id="GO:0003677">
    <property type="term" value="F:DNA binding"/>
    <property type="evidence" value="ECO:0007669"/>
    <property type="project" value="UniProtKB-UniRule"/>
</dbReference>
<name>A0A1Y2I3L8_9FUNG</name>
<feature type="compositionally biased region" description="Low complexity" evidence="3">
    <location>
        <begin position="197"/>
        <end position="210"/>
    </location>
</feature>
<protein>
    <recommendedName>
        <fullName evidence="4">Homeobox domain-containing protein</fullName>
    </recommendedName>
</protein>